<dbReference type="GO" id="GO:0006508">
    <property type="term" value="P:proteolysis"/>
    <property type="evidence" value="ECO:0007669"/>
    <property type="project" value="UniProtKB-KW"/>
</dbReference>
<keyword evidence="14" id="KW-1185">Reference proteome</keyword>
<reference evidence="13 14" key="1">
    <citation type="submission" date="2019-07" db="EMBL/GenBank/DDBJ databases">
        <title>Genomics analysis of Aphanomyces spp. identifies a new class of oomycete effector associated with host adaptation.</title>
        <authorList>
            <person name="Gaulin E."/>
        </authorList>
    </citation>
    <scope>NUCLEOTIDE SEQUENCE [LARGE SCALE GENOMIC DNA]</scope>
    <source>
        <strain evidence="13 14">ATCC 201684</strain>
    </source>
</reference>
<dbReference type="PROSITE" id="PS52035">
    <property type="entry name" value="PEPTIDASE_M14"/>
    <property type="match status" value="1"/>
</dbReference>
<dbReference type="SMART" id="SM00631">
    <property type="entry name" value="Zn_pept"/>
    <property type="match status" value="1"/>
</dbReference>
<sequence length="391" mass="42976">MRLALLVAFLLHFVAGQDILPEDDVVDAAECANRTAGYFTSLTPGKFASSAFFDCFRPLDAVISFLDAFATANLPNVSVQKFNISTTVLGQSIPAYKLTSLTNTSKKAIYLQSTMHAREWISLTSTVFTWASLLDGIAAANSSIVKLVDLYDWVYVPIVNVDGYVYSWTHERFFRKNLRMRSYFPLNPESNFSAGVDLNRNFGPSFDMNEDSETYSGPEPFSEPEVKGIKSWIDKTQVNGPGLAGVLDIHSIGTYVLTPYANSSMPPVAPYGQALQTLAISIQSAVRSVAGGNYTVMSMYDMYFAQGTFSDYVFATYKVPSIVIEIEGNSFRVPSSTIRRRGNEITAAVLALANGIPQWNKEIQPPIAAAACGLRRPTTLLATLWLFAVLF</sequence>
<evidence type="ECO:0000256" key="3">
    <source>
        <dbReference type="ARBA" id="ARBA00022645"/>
    </source>
</evidence>
<keyword evidence="7" id="KW-0378">Hydrolase</keyword>
<evidence type="ECO:0000256" key="10">
    <source>
        <dbReference type="PROSITE-ProRule" id="PRU01379"/>
    </source>
</evidence>
<dbReference type="PANTHER" id="PTHR11705">
    <property type="entry name" value="PROTEASE FAMILY M14 CARBOXYPEPTIDASE A,B"/>
    <property type="match status" value="1"/>
</dbReference>
<proteinExistence type="inferred from homology"/>
<feature type="domain" description="Peptidase M14" evidence="12">
    <location>
        <begin position="55"/>
        <end position="356"/>
    </location>
</feature>
<evidence type="ECO:0000259" key="12">
    <source>
        <dbReference type="PROSITE" id="PS52035"/>
    </source>
</evidence>
<gene>
    <name evidence="13" type="ORF">Ae201684_012883</name>
</gene>
<dbReference type="EMBL" id="VJMJ01000163">
    <property type="protein sequence ID" value="KAF0729618.1"/>
    <property type="molecule type" value="Genomic_DNA"/>
</dbReference>
<keyword evidence="6 11" id="KW-0732">Signal</keyword>
<dbReference type="GO" id="GO:0004181">
    <property type="term" value="F:metallocarboxypeptidase activity"/>
    <property type="evidence" value="ECO:0007669"/>
    <property type="project" value="InterPro"/>
</dbReference>
<accession>A0A6G0WQG6</accession>
<comment type="cofactor">
    <cofactor evidence="1">
        <name>Zn(2+)</name>
        <dbReference type="ChEBI" id="CHEBI:29105"/>
    </cofactor>
</comment>
<dbReference type="VEuPathDB" id="FungiDB:AeMF1_005877"/>
<dbReference type="GO" id="GO:0008270">
    <property type="term" value="F:zinc ion binding"/>
    <property type="evidence" value="ECO:0007669"/>
    <property type="project" value="InterPro"/>
</dbReference>
<keyword evidence="5" id="KW-0479">Metal-binding</keyword>
<dbReference type="SUPFAM" id="SSF53187">
    <property type="entry name" value="Zn-dependent exopeptidases"/>
    <property type="match status" value="1"/>
</dbReference>
<keyword evidence="9" id="KW-0482">Metalloprotease</keyword>
<keyword evidence="3" id="KW-0121">Carboxypeptidase</keyword>
<name>A0A6G0WQG6_9STRA</name>
<organism evidence="13 14">
    <name type="scientific">Aphanomyces euteiches</name>
    <dbReference type="NCBI Taxonomy" id="100861"/>
    <lineage>
        <taxon>Eukaryota</taxon>
        <taxon>Sar</taxon>
        <taxon>Stramenopiles</taxon>
        <taxon>Oomycota</taxon>
        <taxon>Saprolegniomycetes</taxon>
        <taxon>Saprolegniales</taxon>
        <taxon>Verrucalvaceae</taxon>
        <taxon>Aphanomyces</taxon>
    </lineage>
</organism>
<evidence type="ECO:0000256" key="5">
    <source>
        <dbReference type="ARBA" id="ARBA00022723"/>
    </source>
</evidence>
<dbReference type="FunFam" id="3.40.630.10:FF:000084">
    <property type="entry name" value="Carboxypeptidase B2"/>
    <property type="match status" value="1"/>
</dbReference>
<evidence type="ECO:0000313" key="13">
    <source>
        <dbReference type="EMBL" id="KAF0729618.1"/>
    </source>
</evidence>
<feature type="active site" description="Proton donor/acceptor" evidence="10">
    <location>
        <position position="325"/>
    </location>
</feature>
<dbReference type="Gene3D" id="3.40.630.10">
    <property type="entry name" value="Zn peptidases"/>
    <property type="match status" value="1"/>
</dbReference>
<dbReference type="PRINTS" id="PR00765">
    <property type="entry name" value="CRBOXYPTASEA"/>
</dbReference>
<dbReference type="Proteomes" id="UP000481153">
    <property type="component" value="Unassembled WGS sequence"/>
</dbReference>
<keyword evidence="8" id="KW-0862">Zinc</keyword>
<evidence type="ECO:0000256" key="4">
    <source>
        <dbReference type="ARBA" id="ARBA00022670"/>
    </source>
</evidence>
<evidence type="ECO:0000256" key="1">
    <source>
        <dbReference type="ARBA" id="ARBA00001947"/>
    </source>
</evidence>
<evidence type="ECO:0000256" key="11">
    <source>
        <dbReference type="SAM" id="SignalP"/>
    </source>
</evidence>
<evidence type="ECO:0000256" key="8">
    <source>
        <dbReference type="ARBA" id="ARBA00022833"/>
    </source>
</evidence>
<evidence type="ECO:0000256" key="9">
    <source>
        <dbReference type="ARBA" id="ARBA00023049"/>
    </source>
</evidence>
<feature type="signal peptide" evidence="11">
    <location>
        <begin position="1"/>
        <end position="16"/>
    </location>
</feature>
<dbReference type="AlphaFoldDB" id="A0A6G0WQG6"/>
<dbReference type="InterPro" id="IPR000834">
    <property type="entry name" value="Peptidase_M14"/>
</dbReference>
<evidence type="ECO:0000256" key="7">
    <source>
        <dbReference type="ARBA" id="ARBA00022801"/>
    </source>
</evidence>
<comment type="caution">
    <text evidence="13">The sequence shown here is derived from an EMBL/GenBank/DDBJ whole genome shotgun (WGS) entry which is preliminary data.</text>
</comment>
<keyword evidence="4" id="KW-0645">Protease</keyword>
<dbReference type="GO" id="GO:0005615">
    <property type="term" value="C:extracellular space"/>
    <property type="evidence" value="ECO:0007669"/>
    <property type="project" value="TreeGrafter"/>
</dbReference>
<comment type="similarity">
    <text evidence="2 10">Belongs to the peptidase M14 family.</text>
</comment>
<feature type="chain" id="PRO_5026358003" description="Peptidase M14 domain-containing protein" evidence="11">
    <location>
        <begin position="17"/>
        <end position="391"/>
    </location>
</feature>
<dbReference type="Pfam" id="PF00246">
    <property type="entry name" value="Peptidase_M14"/>
    <property type="match status" value="1"/>
</dbReference>
<evidence type="ECO:0000256" key="6">
    <source>
        <dbReference type="ARBA" id="ARBA00022729"/>
    </source>
</evidence>
<protein>
    <recommendedName>
        <fullName evidence="12">Peptidase M14 domain-containing protein</fullName>
    </recommendedName>
</protein>
<evidence type="ECO:0000256" key="2">
    <source>
        <dbReference type="ARBA" id="ARBA00005988"/>
    </source>
</evidence>
<dbReference type="PANTHER" id="PTHR11705:SF143">
    <property type="entry name" value="SLL0236 PROTEIN"/>
    <property type="match status" value="1"/>
</dbReference>
<evidence type="ECO:0000313" key="14">
    <source>
        <dbReference type="Proteomes" id="UP000481153"/>
    </source>
</evidence>